<dbReference type="Gene3D" id="3.40.190.10">
    <property type="entry name" value="Periplasmic binding protein-like II"/>
    <property type="match status" value="2"/>
</dbReference>
<keyword evidence="3" id="KW-0410">Iron transport</keyword>
<accession>A0A6N9YRZ6</accession>
<keyword evidence="2" id="KW-0813">Transport</keyword>
<dbReference type="InterPro" id="IPR026045">
    <property type="entry name" value="Ferric-bd"/>
</dbReference>
<evidence type="ECO:0000313" key="10">
    <source>
        <dbReference type="EMBL" id="NED97598.1"/>
    </source>
</evidence>
<keyword evidence="6 8" id="KW-0408">Iron</keyword>
<organism evidence="10 11">
    <name type="scientific">Phytoactinopolyspora alkaliphila</name>
    <dbReference type="NCBI Taxonomy" id="1783498"/>
    <lineage>
        <taxon>Bacteria</taxon>
        <taxon>Bacillati</taxon>
        <taxon>Actinomycetota</taxon>
        <taxon>Actinomycetes</taxon>
        <taxon>Jiangellales</taxon>
        <taxon>Jiangellaceae</taxon>
        <taxon>Phytoactinopolyspora</taxon>
    </lineage>
</organism>
<evidence type="ECO:0000256" key="9">
    <source>
        <dbReference type="SAM" id="SignalP"/>
    </source>
</evidence>
<evidence type="ECO:0000256" key="5">
    <source>
        <dbReference type="ARBA" id="ARBA00022729"/>
    </source>
</evidence>
<keyword evidence="5 9" id="KW-0732">Signal</keyword>
<evidence type="ECO:0000256" key="1">
    <source>
        <dbReference type="ARBA" id="ARBA00008520"/>
    </source>
</evidence>
<dbReference type="PANTHER" id="PTHR30006:SF15">
    <property type="entry name" value="IRON-UTILIZATION PERIPLASMIC PROTEIN"/>
    <property type="match status" value="1"/>
</dbReference>
<evidence type="ECO:0000256" key="7">
    <source>
        <dbReference type="ARBA" id="ARBA00023065"/>
    </source>
</evidence>
<evidence type="ECO:0000313" key="11">
    <source>
        <dbReference type="Proteomes" id="UP000469185"/>
    </source>
</evidence>
<dbReference type="GO" id="GO:0006826">
    <property type="term" value="P:iron ion transport"/>
    <property type="evidence" value="ECO:0007669"/>
    <property type="project" value="UniProtKB-KW"/>
</dbReference>
<keyword evidence="4 8" id="KW-0479">Metal-binding</keyword>
<evidence type="ECO:0000256" key="3">
    <source>
        <dbReference type="ARBA" id="ARBA00022496"/>
    </source>
</evidence>
<dbReference type="EMBL" id="JAAGOB010000012">
    <property type="protein sequence ID" value="NED97598.1"/>
    <property type="molecule type" value="Genomic_DNA"/>
</dbReference>
<evidence type="ECO:0000256" key="4">
    <source>
        <dbReference type="ARBA" id="ARBA00022723"/>
    </source>
</evidence>
<protein>
    <submittedName>
        <fullName evidence="10">Iron ABC transporter substrate-binding protein</fullName>
    </submittedName>
</protein>
<feature type="binding site" evidence="8">
    <location>
        <position position="226"/>
    </location>
    <ligand>
        <name>Fe cation</name>
        <dbReference type="ChEBI" id="CHEBI:24875"/>
    </ligand>
</feature>
<feature type="signal peptide" evidence="9">
    <location>
        <begin position="1"/>
        <end position="32"/>
    </location>
</feature>
<dbReference type="Pfam" id="PF13343">
    <property type="entry name" value="SBP_bac_6"/>
    <property type="match status" value="1"/>
</dbReference>
<dbReference type="Proteomes" id="UP000469185">
    <property type="component" value="Unassembled WGS sequence"/>
</dbReference>
<evidence type="ECO:0000256" key="2">
    <source>
        <dbReference type="ARBA" id="ARBA00022448"/>
    </source>
</evidence>
<gene>
    <name evidence="10" type="ORF">G1H11_20065</name>
</gene>
<evidence type="ECO:0000256" key="6">
    <source>
        <dbReference type="ARBA" id="ARBA00023004"/>
    </source>
</evidence>
<dbReference type="PROSITE" id="PS01037">
    <property type="entry name" value="SBP_BACTERIAL_1"/>
    <property type="match status" value="1"/>
</dbReference>
<dbReference type="GO" id="GO:0055085">
    <property type="term" value="P:transmembrane transport"/>
    <property type="evidence" value="ECO:0007669"/>
    <property type="project" value="InterPro"/>
</dbReference>
<feature type="binding site" evidence="8">
    <location>
        <position position="227"/>
    </location>
    <ligand>
        <name>Fe cation</name>
        <dbReference type="ChEBI" id="CHEBI:24875"/>
    </ligand>
</feature>
<feature type="chain" id="PRO_5027037857" evidence="9">
    <location>
        <begin position="33"/>
        <end position="338"/>
    </location>
</feature>
<name>A0A6N9YRZ6_9ACTN</name>
<comment type="similarity">
    <text evidence="1">Belongs to the bacterial solute-binding protein 1 family.</text>
</comment>
<evidence type="ECO:0000256" key="8">
    <source>
        <dbReference type="PIRSR" id="PIRSR002825-1"/>
    </source>
</evidence>
<dbReference type="CDD" id="cd13543">
    <property type="entry name" value="PBP2_Fbp"/>
    <property type="match status" value="1"/>
</dbReference>
<keyword evidence="7" id="KW-0406">Ion transport</keyword>
<reference evidence="10 11" key="1">
    <citation type="submission" date="2020-02" db="EMBL/GenBank/DDBJ databases">
        <authorList>
            <person name="Li X.-J."/>
            <person name="Feng X.-M."/>
        </authorList>
    </citation>
    <scope>NUCLEOTIDE SEQUENCE [LARGE SCALE GENOMIC DNA]</scope>
    <source>
        <strain evidence="10 11">CGMCC 4.7225</strain>
    </source>
</reference>
<keyword evidence="11" id="KW-1185">Reference proteome</keyword>
<dbReference type="SUPFAM" id="SSF53850">
    <property type="entry name" value="Periplasmic binding protein-like II"/>
    <property type="match status" value="1"/>
</dbReference>
<dbReference type="GO" id="GO:0030288">
    <property type="term" value="C:outer membrane-bounded periplasmic space"/>
    <property type="evidence" value="ECO:0007669"/>
    <property type="project" value="TreeGrafter"/>
</dbReference>
<dbReference type="InterPro" id="IPR006061">
    <property type="entry name" value="SBP_1_CS"/>
</dbReference>
<comment type="caution">
    <text evidence="10">The sequence shown here is derived from an EMBL/GenBank/DDBJ whole genome shotgun (WGS) entry which is preliminary data.</text>
</comment>
<dbReference type="PANTHER" id="PTHR30006">
    <property type="entry name" value="THIAMINE-BINDING PERIPLASMIC PROTEIN-RELATED"/>
    <property type="match status" value="1"/>
</dbReference>
<dbReference type="AlphaFoldDB" id="A0A6N9YRZ6"/>
<dbReference type="PIRSF" id="PIRSF002825">
    <property type="entry name" value="CfbpA"/>
    <property type="match status" value="1"/>
</dbReference>
<sequence length="338" mass="35708">MPEVTPLRVRIKAAGAALLVLLLAACGSGDDADLTVYSGRSESLVGPVIQQFEDASGLTVDVRYGSTAEMAAQILEEGQNSPADVFFGQDAGALGALSAAGLLADLPAGLLERVAATYRSPEDHWVGLSGRARVVVYNTDVLDEDDLPDTVAEFTDPAWQGRIGWAPPNASFQAFVTALRVLEGEEATAEWLEAMRDNGTQAYENNIAVVDAVAAGEIEAGLVNHYYLYPKLAEAPDLPAANKFYGDGDPGALVNVAGAGILATSENTEAATEFVEYLLSEAGQQYFATETWEFPLVKGMAPPDGMPTLESLDPPAIDLSELEDLEGTLQLLQETGVL</sequence>
<proteinExistence type="inferred from homology"/>
<dbReference type="GO" id="GO:0046872">
    <property type="term" value="F:metal ion binding"/>
    <property type="evidence" value="ECO:0007669"/>
    <property type="project" value="UniProtKB-KW"/>
</dbReference>